<gene>
    <name evidence="1" type="ORF">QD47_27360</name>
</gene>
<dbReference type="RefSeq" id="WP_044649088.1">
    <property type="nucleotide sequence ID" value="NZ_JTHP01000106.1"/>
</dbReference>
<protein>
    <submittedName>
        <fullName evidence="1">Uncharacterized protein</fullName>
    </submittedName>
</protein>
<keyword evidence="2" id="KW-1185">Reference proteome</keyword>
<dbReference type="AlphaFoldDB" id="A0A0D7WTU8"/>
<accession>A0A0D7WTU8</accession>
<reference evidence="1 2" key="1">
    <citation type="submission" date="2014-11" db="EMBL/GenBank/DDBJ databases">
        <title>Draft Genome Sequences of Paenibacillus polymyxa NRRL B-30509 and Paenibacillus terrae NRRL B-30644, Strains from a Poultry Environment that Produce Tridecaptin A and Paenicidins.</title>
        <authorList>
            <person name="van Belkum M.J."/>
            <person name="Lohans C.T."/>
            <person name="Vederas J.C."/>
        </authorList>
    </citation>
    <scope>NUCLEOTIDE SEQUENCE [LARGE SCALE GENOMIC DNA]</scope>
    <source>
        <strain evidence="1 2">NRRL B-30644</strain>
    </source>
</reference>
<dbReference type="OrthoDB" id="2466153at2"/>
<dbReference type="Proteomes" id="UP000032534">
    <property type="component" value="Unassembled WGS sequence"/>
</dbReference>
<name>A0A0D7WTU8_9BACL</name>
<dbReference type="EMBL" id="JTHP01000106">
    <property type="protein sequence ID" value="KJD42585.1"/>
    <property type="molecule type" value="Genomic_DNA"/>
</dbReference>
<organism evidence="1 2">
    <name type="scientific">Paenibacillus terrae</name>
    <dbReference type="NCBI Taxonomy" id="159743"/>
    <lineage>
        <taxon>Bacteria</taxon>
        <taxon>Bacillati</taxon>
        <taxon>Bacillota</taxon>
        <taxon>Bacilli</taxon>
        <taxon>Bacillales</taxon>
        <taxon>Paenibacillaceae</taxon>
        <taxon>Paenibacillus</taxon>
    </lineage>
</organism>
<sequence length="172" mass="19982">MDYFMLRQDPREIDSLTFIGISHRELMGKLTSENPTALYVRSTETAEYMDYMERPAVFISNPLYRMVKKYVPTLELGLAVFIDQTHGDQKLYWSLEDMEGSDCISGNSQLDKLGFITQLILDETKIPEQPLFQVVHRQQRFTIVRLDLVESLLRRGICGFHLQTVDTVRGEQ</sequence>
<proteinExistence type="predicted"/>
<comment type="caution">
    <text evidence="1">The sequence shown here is derived from an EMBL/GenBank/DDBJ whole genome shotgun (WGS) entry which is preliminary data.</text>
</comment>
<evidence type="ECO:0000313" key="2">
    <source>
        <dbReference type="Proteomes" id="UP000032534"/>
    </source>
</evidence>
<dbReference type="PATRIC" id="fig|159743.3.peg.6094"/>
<evidence type="ECO:0000313" key="1">
    <source>
        <dbReference type="EMBL" id="KJD42585.1"/>
    </source>
</evidence>